<feature type="transmembrane region" description="Helical" evidence="2">
    <location>
        <begin position="142"/>
        <end position="162"/>
    </location>
</feature>
<keyword evidence="2" id="KW-0472">Membrane</keyword>
<feature type="region of interest" description="Disordered" evidence="1">
    <location>
        <begin position="52"/>
        <end position="126"/>
    </location>
</feature>
<dbReference type="OrthoDB" id="751338at2759"/>
<keyword evidence="2" id="KW-0812">Transmembrane</keyword>
<organism evidence="3 4">
    <name type="scientific">Gossypium barbadense</name>
    <name type="common">Sea Island cotton</name>
    <name type="synonym">Hibiscus barbadensis</name>
    <dbReference type="NCBI Taxonomy" id="3634"/>
    <lineage>
        <taxon>Eukaryota</taxon>
        <taxon>Viridiplantae</taxon>
        <taxon>Streptophyta</taxon>
        <taxon>Embryophyta</taxon>
        <taxon>Tracheophyta</taxon>
        <taxon>Spermatophyta</taxon>
        <taxon>Magnoliopsida</taxon>
        <taxon>eudicotyledons</taxon>
        <taxon>Gunneridae</taxon>
        <taxon>Pentapetalae</taxon>
        <taxon>rosids</taxon>
        <taxon>malvids</taxon>
        <taxon>Malvales</taxon>
        <taxon>Malvaceae</taxon>
        <taxon>Malvoideae</taxon>
        <taxon>Gossypium</taxon>
    </lineage>
</organism>
<sequence length="169" mass="20045">MNSHVLPGNNQNESWTDEKHVRFLNSMEAWFVRTMLENNDLYHRRLDRHLPDSSESTLDCKRHNVQSRRKHASSDSIITTRSKMKVKTDKRSKRPSSSSQPQRYDSSEDQVVPEIINRTDDEDGEKRSFPSKLILKKKKDKIFFDLGPFFLLINYFFFYFVVLQCSGFF</sequence>
<evidence type="ECO:0000313" key="4">
    <source>
        <dbReference type="Proteomes" id="UP000327439"/>
    </source>
</evidence>
<keyword evidence="2" id="KW-1133">Transmembrane helix</keyword>
<feature type="compositionally biased region" description="Basic and acidic residues" evidence="1">
    <location>
        <begin position="52"/>
        <end position="62"/>
    </location>
</feature>
<evidence type="ECO:0000256" key="1">
    <source>
        <dbReference type="SAM" id="MobiDB-lite"/>
    </source>
</evidence>
<reference evidence="4" key="1">
    <citation type="journal article" date="2020" name="Nat. Genet.">
        <title>Genomic diversifications of five Gossypium allopolyploid species and their impact on cotton improvement.</title>
        <authorList>
            <person name="Chen Z.J."/>
            <person name="Sreedasyam A."/>
            <person name="Ando A."/>
            <person name="Song Q."/>
            <person name="De Santiago L.M."/>
            <person name="Hulse-Kemp A.M."/>
            <person name="Ding M."/>
            <person name="Ye W."/>
            <person name="Kirkbride R.C."/>
            <person name="Jenkins J."/>
            <person name="Plott C."/>
            <person name="Lovell J."/>
            <person name="Lin Y.M."/>
            <person name="Vaughn R."/>
            <person name="Liu B."/>
            <person name="Simpson S."/>
            <person name="Scheffler B.E."/>
            <person name="Wen L."/>
            <person name="Saski C.A."/>
            <person name="Grover C.E."/>
            <person name="Hu G."/>
            <person name="Conover J.L."/>
            <person name="Carlson J.W."/>
            <person name="Shu S."/>
            <person name="Boston L.B."/>
            <person name="Williams M."/>
            <person name="Peterson D.G."/>
            <person name="McGee K."/>
            <person name="Jones D.C."/>
            <person name="Wendel J.F."/>
            <person name="Stelly D.M."/>
            <person name="Grimwood J."/>
            <person name="Schmutz J."/>
        </authorList>
    </citation>
    <scope>NUCLEOTIDE SEQUENCE [LARGE SCALE GENOMIC DNA]</scope>
    <source>
        <strain evidence="4">cv. 3-79</strain>
    </source>
</reference>
<protein>
    <submittedName>
        <fullName evidence="3">Uncharacterized protein</fullName>
    </submittedName>
</protein>
<dbReference type="EMBL" id="CM018226">
    <property type="protein sequence ID" value="KAB2001240.1"/>
    <property type="molecule type" value="Genomic_DNA"/>
</dbReference>
<dbReference type="Proteomes" id="UP000327439">
    <property type="component" value="Chromosome D12"/>
</dbReference>
<accession>A0A5J5P6H8</accession>
<keyword evidence="4" id="KW-1185">Reference proteome</keyword>
<proteinExistence type="predicted"/>
<name>A0A5J5P6H8_GOSBA</name>
<gene>
    <name evidence="3" type="ORF">ES319_D12G287000v1</name>
</gene>
<evidence type="ECO:0000313" key="3">
    <source>
        <dbReference type="EMBL" id="KAB2001240.1"/>
    </source>
</evidence>
<feature type="compositionally biased region" description="Basic residues" evidence="1">
    <location>
        <begin position="82"/>
        <end position="94"/>
    </location>
</feature>
<feature type="compositionally biased region" description="Low complexity" evidence="1">
    <location>
        <begin position="95"/>
        <end position="104"/>
    </location>
</feature>
<evidence type="ECO:0000256" key="2">
    <source>
        <dbReference type="SAM" id="Phobius"/>
    </source>
</evidence>
<dbReference type="AlphaFoldDB" id="A0A5J5P6H8"/>